<feature type="compositionally biased region" description="Low complexity" evidence="5">
    <location>
        <begin position="33"/>
        <end position="47"/>
    </location>
</feature>
<keyword evidence="3" id="KW-0238">DNA-binding</keyword>
<feature type="region of interest" description="Disordered" evidence="5">
    <location>
        <begin position="1"/>
        <end position="100"/>
    </location>
</feature>
<keyword evidence="4" id="KW-0539">Nucleus</keyword>
<evidence type="ECO:0000256" key="4">
    <source>
        <dbReference type="ARBA" id="ARBA00023242"/>
    </source>
</evidence>
<gene>
    <name evidence="7" type="ORF">D9613_007703</name>
</gene>
<feature type="compositionally biased region" description="Polar residues" evidence="5">
    <location>
        <begin position="938"/>
        <end position="963"/>
    </location>
</feature>
<evidence type="ECO:0000259" key="6">
    <source>
        <dbReference type="SMART" id="SM00906"/>
    </source>
</evidence>
<evidence type="ECO:0000256" key="2">
    <source>
        <dbReference type="ARBA" id="ARBA00022723"/>
    </source>
</evidence>
<dbReference type="PANTHER" id="PTHR46910:SF3">
    <property type="entry name" value="HALOTOLERANCE PROTEIN 9-RELATED"/>
    <property type="match status" value="1"/>
</dbReference>
<feature type="compositionally biased region" description="Pro residues" evidence="5">
    <location>
        <begin position="233"/>
        <end position="263"/>
    </location>
</feature>
<dbReference type="CDD" id="cd12148">
    <property type="entry name" value="fungal_TF_MHR"/>
    <property type="match status" value="1"/>
</dbReference>
<dbReference type="EMBL" id="JAACJL010000045">
    <property type="protein sequence ID" value="KAF4614006.1"/>
    <property type="molecule type" value="Genomic_DNA"/>
</dbReference>
<dbReference type="GO" id="GO:0006351">
    <property type="term" value="P:DNA-templated transcription"/>
    <property type="evidence" value="ECO:0007669"/>
    <property type="project" value="InterPro"/>
</dbReference>
<keyword evidence="2" id="KW-0479">Metal-binding</keyword>
<dbReference type="GO" id="GO:0003700">
    <property type="term" value="F:DNA-binding transcription factor activity"/>
    <property type="evidence" value="ECO:0007669"/>
    <property type="project" value="InterPro"/>
</dbReference>
<feature type="compositionally biased region" description="Polar residues" evidence="5">
    <location>
        <begin position="816"/>
        <end position="833"/>
    </location>
</feature>
<feature type="compositionally biased region" description="Polar residues" evidence="5">
    <location>
        <begin position="20"/>
        <end position="32"/>
    </location>
</feature>
<feature type="compositionally biased region" description="Low complexity" evidence="5">
    <location>
        <begin position="1"/>
        <end position="12"/>
    </location>
</feature>
<feature type="compositionally biased region" description="Low complexity" evidence="5">
    <location>
        <begin position="856"/>
        <end position="865"/>
    </location>
</feature>
<keyword evidence="8" id="KW-1185">Reference proteome</keyword>
<evidence type="ECO:0000313" key="8">
    <source>
        <dbReference type="Proteomes" id="UP000521872"/>
    </source>
</evidence>
<reference evidence="7 8" key="1">
    <citation type="submission" date="2019-12" db="EMBL/GenBank/DDBJ databases">
        <authorList>
            <person name="Floudas D."/>
            <person name="Bentzer J."/>
            <person name="Ahren D."/>
            <person name="Johansson T."/>
            <person name="Persson P."/>
            <person name="Tunlid A."/>
        </authorList>
    </citation>
    <scope>NUCLEOTIDE SEQUENCE [LARGE SCALE GENOMIC DNA]</scope>
    <source>
        <strain evidence="7 8">CBS 102.39</strain>
    </source>
</reference>
<comment type="caution">
    <text evidence="7">The sequence shown here is derived from an EMBL/GenBank/DDBJ whole genome shotgun (WGS) entry which is preliminary data.</text>
</comment>
<comment type="subcellular location">
    <subcellularLocation>
        <location evidence="1">Nucleus</location>
    </subcellularLocation>
</comment>
<feature type="domain" description="Xylanolytic transcriptional activator regulatory" evidence="6">
    <location>
        <begin position="498"/>
        <end position="579"/>
    </location>
</feature>
<evidence type="ECO:0000256" key="5">
    <source>
        <dbReference type="SAM" id="MobiDB-lite"/>
    </source>
</evidence>
<dbReference type="AlphaFoldDB" id="A0A8H4VKB2"/>
<accession>A0A8H4VKB2</accession>
<name>A0A8H4VKB2_9AGAR</name>
<proteinExistence type="predicted"/>
<feature type="region of interest" description="Disordered" evidence="5">
    <location>
        <begin position="233"/>
        <end position="281"/>
    </location>
</feature>
<dbReference type="GO" id="GO:0003677">
    <property type="term" value="F:DNA binding"/>
    <property type="evidence" value="ECO:0007669"/>
    <property type="project" value="UniProtKB-KW"/>
</dbReference>
<feature type="region of interest" description="Disordered" evidence="5">
    <location>
        <begin position="923"/>
        <end position="963"/>
    </location>
</feature>
<dbReference type="Pfam" id="PF04082">
    <property type="entry name" value="Fungal_trans"/>
    <property type="match status" value="1"/>
</dbReference>
<feature type="region of interest" description="Disordered" evidence="5">
    <location>
        <begin position="815"/>
        <end position="866"/>
    </location>
</feature>
<feature type="compositionally biased region" description="Polar residues" evidence="5">
    <location>
        <begin position="842"/>
        <end position="855"/>
    </location>
</feature>
<protein>
    <recommendedName>
        <fullName evidence="6">Xylanolytic transcriptional activator regulatory domain-containing protein</fullName>
    </recommendedName>
</protein>
<organism evidence="7 8">
    <name type="scientific">Agrocybe pediades</name>
    <dbReference type="NCBI Taxonomy" id="84607"/>
    <lineage>
        <taxon>Eukaryota</taxon>
        <taxon>Fungi</taxon>
        <taxon>Dikarya</taxon>
        <taxon>Basidiomycota</taxon>
        <taxon>Agaricomycotina</taxon>
        <taxon>Agaricomycetes</taxon>
        <taxon>Agaricomycetidae</taxon>
        <taxon>Agaricales</taxon>
        <taxon>Agaricineae</taxon>
        <taxon>Strophariaceae</taxon>
        <taxon>Agrocybe</taxon>
    </lineage>
</organism>
<dbReference type="InterPro" id="IPR007219">
    <property type="entry name" value="XnlR_reg_dom"/>
</dbReference>
<dbReference type="Proteomes" id="UP000521872">
    <property type="component" value="Unassembled WGS sequence"/>
</dbReference>
<dbReference type="PANTHER" id="PTHR46910">
    <property type="entry name" value="TRANSCRIPTION FACTOR PDR1"/>
    <property type="match status" value="1"/>
</dbReference>
<evidence type="ECO:0000256" key="1">
    <source>
        <dbReference type="ARBA" id="ARBA00004123"/>
    </source>
</evidence>
<dbReference type="InterPro" id="IPR050987">
    <property type="entry name" value="AtrR-like"/>
</dbReference>
<feature type="region of interest" description="Disordered" evidence="5">
    <location>
        <begin position="155"/>
        <end position="176"/>
    </location>
</feature>
<dbReference type="GO" id="GO:0008270">
    <property type="term" value="F:zinc ion binding"/>
    <property type="evidence" value="ECO:0007669"/>
    <property type="project" value="InterPro"/>
</dbReference>
<evidence type="ECO:0000313" key="7">
    <source>
        <dbReference type="EMBL" id="KAF4614006.1"/>
    </source>
</evidence>
<dbReference type="SMART" id="SM00906">
    <property type="entry name" value="Fungal_trans"/>
    <property type="match status" value="1"/>
</dbReference>
<dbReference type="GO" id="GO:0005634">
    <property type="term" value="C:nucleus"/>
    <property type="evidence" value="ECO:0007669"/>
    <property type="project" value="UniProtKB-SubCell"/>
</dbReference>
<feature type="region of interest" description="Disordered" evidence="5">
    <location>
        <begin position="887"/>
        <end position="908"/>
    </location>
</feature>
<evidence type="ECO:0000256" key="3">
    <source>
        <dbReference type="ARBA" id="ARBA00023125"/>
    </source>
</evidence>
<sequence length="963" mass="106958">MLANQLNQQNNLVPPPSLQSALQMDPNQHMQLQQQQQQQQQQQAQQAPPAPAAAGRRRKRAEGNEEDGGSPSEPRRLRRSHEACTACNQEDRHRRTLTPRGYTERLELQLAQCEALLKRQNPAFSLDDLDAILAREGIEVGLPPVPATANFQMDGNMRPFRPDAGAPPSQPPPKGYSPMYPPGPPHLIHPPYGPPIMSPYGPAPPYHPHMIQAPPGPYAHLHPAFQPGAHFAPPPPPVMHQHQPPPSEQPVPVTPQPPHPMSPPGMRSMPTKGTDPNGHDMSSTQALVKRFGVSPAITSGLKLDNGNEELHVDPNALPKLEVHGPRDASHWTSVTIRNRATTANTLSLYGPISKAPQVDVWLPKDRVFAQYISDVYFKNLNLHRPVYSRKDFDKILNDLYEGVTPSHDPGHLCSIYLIFALGTLSELNQRAVSGSHEKDQYLGSAVAKELMPANWPVHDEFFERALAVKPDLRVSLSSLQALILLHWYLYIERQGRTLWRLIGNLIRLSIELGLHHDPTTQVAADTNQHIFSEEESQLRIRLWAIVLVQDRGHAILLGRPLAISPSDSNTPQPTRSKNKPFVELSEHFELSQPIADIQADIINSLYAPTRQAGDTIMRNATRIIKRMVAFRSNLPEKYQYYFTGTGDWPMERRVKLVQDITEDLGLTLLKIGIARILMLRALFSSKELSYEQKHKALTDAIITSHNVIIVHSQLIRFPNIAFFTSPIPLHIAAMVILYGHISKVECLPAATALEDVWLALDMIPRFRWRWERKDVNGGHPLIAKLAEHVMGVRPHDIIPPSNSILIPELDWDETKSPSIKTSHTTPSMSSASYSAPGMYGPNSRSSFNGMNAMTRSSSGGSTPPTKQLADMPDKLFYPFFPEAQVNSIPAPSTSSDPAVNVPPSTNGDTSQLLKAVAAAQDGYGGQSYMDDSDPADNGQHNQNVVWMPNNMQPVPRNMTSYSS</sequence>